<name>A0A9W6I318_9ACTN</name>
<keyword evidence="2" id="KW-1185">Reference proteome</keyword>
<gene>
    <name evidence="1" type="ORF">GCM10017600_34750</name>
</gene>
<evidence type="ECO:0000313" key="1">
    <source>
        <dbReference type="EMBL" id="GLK10069.1"/>
    </source>
</evidence>
<reference evidence="1" key="1">
    <citation type="journal article" date="2014" name="Int. J. Syst. Evol. Microbiol.">
        <title>Complete genome sequence of Corynebacterium casei LMG S-19264T (=DSM 44701T), isolated from a smear-ripened cheese.</title>
        <authorList>
            <consortium name="US DOE Joint Genome Institute (JGI-PGF)"/>
            <person name="Walter F."/>
            <person name="Albersmeier A."/>
            <person name="Kalinowski J."/>
            <person name="Ruckert C."/>
        </authorList>
    </citation>
    <scope>NUCLEOTIDE SEQUENCE</scope>
    <source>
        <strain evidence="1">VKM Ac-2007</strain>
    </source>
</reference>
<dbReference type="AlphaFoldDB" id="A0A9W6I318"/>
<accession>A0A9W6I318</accession>
<proteinExistence type="predicted"/>
<organism evidence="1 2">
    <name type="scientific">Streptosporangium carneum</name>
    <dbReference type="NCBI Taxonomy" id="47481"/>
    <lineage>
        <taxon>Bacteria</taxon>
        <taxon>Bacillati</taxon>
        <taxon>Actinomycetota</taxon>
        <taxon>Actinomycetes</taxon>
        <taxon>Streptosporangiales</taxon>
        <taxon>Streptosporangiaceae</taxon>
        <taxon>Streptosporangium</taxon>
    </lineage>
</organism>
<dbReference type="EMBL" id="BSEV01000007">
    <property type="protein sequence ID" value="GLK10069.1"/>
    <property type="molecule type" value="Genomic_DNA"/>
</dbReference>
<evidence type="ECO:0000313" key="2">
    <source>
        <dbReference type="Proteomes" id="UP001143474"/>
    </source>
</evidence>
<sequence length="57" mass="6018">MTPRRARPGVLGAGRGVEKTWAGRRFRAASAKGPHREASSGAAPIVLQTFCNRAALT</sequence>
<protein>
    <submittedName>
        <fullName evidence="1">Uncharacterized protein</fullName>
    </submittedName>
</protein>
<dbReference type="Proteomes" id="UP001143474">
    <property type="component" value="Unassembled WGS sequence"/>
</dbReference>
<reference evidence="1" key="2">
    <citation type="submission" date="2023-01" db="EMBL/GenBank/DDBJ databases">
        <authorList>
            <person name="Sun Q."/>
            <person name="Evtushenko L."/>
        </authorList>
    </citation>
    <scope>NUCLEOTIDE SEQUENCE</scope>
    <source>
        <strain evidence="1">VKM Ac-2007</strain>
    </source>
</reference>
<comment type="caution">
    <text evidence="1">The sequence shown here is derived from an EMBL/GenBank/DDBJ whole genome shotgun (WGS) entry which is preliminary data.</text>
</comment>